<dbReference type="EMBL" id="JADCNM010000510">
    <property type="protein sequence ID" value="KAG0447013.1"/>
    <property type="molecule type" value="Genomic_DNA"/>
</dbReference>
<feature type="compositionally biased region" description="Basic and acidic residues" evidence="1">
    <location>
        <begin position="62"/>
        <end position="80"/>
    </location>
</feature>
<evidence type="ECO:0000256" key="1">
    <source>
        <dbReference type="SAM" id="MobiDB-lite"/>
    </source>
</evidence>
<organism evidence="2 3">
    <name type="scientific">Vanilla planifolia</name>
    <name type="common">Vanilla</name>
    <dbReference type="NCBI Taxonomy" id="51239"/>
    <lineage>
        <taxon>Eukaryota</taxon>
        <taxon>Viridiplantae</taxon>
        <taxon>Streptophyta</taxon>
        <taxon>Embryophyta</taxon>
        <taxon>Tracheophyta</taxon>
        <taxon>Spermatophyta</taxon>
        <taxon>Magnoliopsida</taxon>
        <taxon>Liliopsida</taxon>
        <taxon>Asparagales</taxon>
        <taxon>Orchidaceae</taxon>
        <taxon>Vanilloideae</taxon>
        <taxon>Vanilleae</taxon>
        <taxon>Vanilla</taxon>
    </lineage>
</organism>
<reference evidence="2 3" key="1">
    <citation type="journal article" date="2020" name="Nat. Food">
        <title>A phased Vanilla planifolia genome enables genetic improvement of flavour and production.</title>
        <authorList>
            <person name="Hasing T."/>
            <person name="Tang H."/>
            <person name="Brym M."/>
            <person name="Khazi F."/>
            <person name="Huang T."/>
            <person name="Chambers A.H."/>
        </authorList>
    </citation>
    <scope>NUCLEOTIDE SEQUENCE [LARGE SCALE GENOMIC DNA]</scope>
    <source>
        <tissue evidence="2">Leaf</tissue>
    </source>
</reference>
<accession>A0A835P6X2</accession>
<comment type="caution">
    <text evidence="2">The sequence shown here is derived from an EMBL/GenBank/DDBJ whole genome shotgun (WGS) entry which is preliminary data.</text>
</comment>
<sequence>MNRETKGKVPSKQFKEATQASERQIQTKSNNRSNTQRTISEPYPKQIKAQSNNLTDNQIAESGKRNLEIPKTDGNVKLRPETGTSGKANRVRTEEEREKGEWQMLSFFHPESKEKANLRLEAFCCKWSEATKEDGKLRKIKYFN</sequence>
<evidence type="ECO:0000313" key="2">
    <source>
        <dbReference type="EMBL" id="KAG0447013.1"/>
    </source>
</evidence>
<evidence type="ECO:0000313" key="3">
    <source>
        <dbReference type="Proteomes" id="UP000639772"/>
    </source>
</evidence>
<dbReference type="AlphaFoldDB" id="A0A835P6X2"/>
<feature type="region of interest" description="Disordered" evidence="1">
    <location>
        <begin position="1"/>
        <end position="97"/>
    </location>
</feature>
<gene>
    <name evidence="2" type="ORF">HPP92_028526</name>
</gene>
<proteinExistence type="predicted"/>
<protein>
    <submittedName>
        <fullName evidence="2">Uncharacterized protein</fullName>
    </submittedName>
</protein>
<dbReference type="Proteomes" id="UP000639772">
    <property type="component" value="Unassembled WGS sequence"/>
</dbReference>
<name>A0A835P6X2_VANPL</name>
<feature type="compositionally biased region" description="Polar residues" evidence="1">
    <location>
        <begin position="16"/>
        <end position="39"/>
    </location>
</feature>
<feature type="compositionally biased region" description="Polar residues" evidence="1">
    <location>
        <begin position="48"/>
        <end position="60"/>
    </location>
</feature>